<dbReference type="GO" id="GO:0043093">
    <property type="term" value="P:FtsZ-dependent cytokinesis"/>
    <property type="evidence" value="ECO:0007669"/>
    <property type="project" value="UniProtKB-UniRule"/>
</dbReference>
<comment type="subcellular location">
    <subcellularLocation>
        <location evidence="16">Cell inner membrane</location>
        <topology evidence="16">Multi-pass membrane protein</topology>
    </subcellularLocation>
    <subcellularLocation>
        <location evidence="1">Cell membrane</location>
        <topology evidence="1">Multi-pass membrane protein</topology>
    </subcellularLocation>
    <text evidence="16">Localizes to the division septum.</text>
</comment>
<keyword evidence="11 16" id="KW-0472">Membrane</keyword>
<keyword evidence="12 16" id="KW-0131">Cell cycle</keyword>
<evidence type="ECO:0000313" key="18">
    <source>
        <dbReference type="Proteomes" id="UP000063953"/>
    </source>
</evidence>
<evidence type="ECO:0000256" key="1">
    <source>
        <dbReference type="ARBA" id="ARBA00004651"/>
    </source>
</evidence>
<dbReference type="InterPro" id="IPR013437">
    <property type="entry name" value="FtsW"/>
</dbReference>
<feature type="transmembrane region" description="Helical" evidence="16">
    <location>
        <begin position="339"/>
        <end position="360"/>
    </location>
</feature>
<keyword evidence="4 16" id="KW-0132">Cell division</keyword>
<dbReference type="GO" id="GO:0015648">
    <property type="term" value="F:lipid-linked peptidoglycan transporter activity"/>
    <property type="evidence" value="ECO:0007669"/>
    <property type="project" value="TreeGrafter"/>
</dbReference>
<name>A0A0K1XHB0_9GAMM</name>
<comment type="function">
    <text evidence="16">Peptidoglycan polymerase that is essential for cell division.</text>
</comment>
<keyword evidence="6 16" id="KW-0808">Transferase</keyword>
<keyword evidence="8 16" id="KW-0133">Cell shape</keyword>
<evidence type="ECO:0000256" key="2">
    <source>
        <dbReference type="ARBA" id="ARBA00004752"/>
    </source>
</evidence>
<dbReference type="GO" id="GO:0005886">
    <property type="term" value="C:plasma membrane"/>
    <property type="evidence" value="ECO:0007669"/>
    <property type="project" value="UniProtKB-SubCell"/>
</dbReference>
<dbReference type="GO" id="GO:0009252">
    <property type="term" value="P:peptidoglycan biosynthetic process"/>
    <property type="evidence" value="ECO:0007669"/>
    <property type="project" value="UniProtKB-UniRule"/>
</dbReference>
<evidence type="ECO:0000256" key="5">
    <source>
        <dbReference type="ARBA" id="ARBA00022676"/>
    </source>
</evidence>
<evidence type="ECO:0000256" key="3">
    <source>
        <dbReference type="ARBA" id="ARBA00022475"/>
    </source>
</evidence>
<evidence type="ECO:0000256" key="10">
    <source>
        <dbReference type="ARBA" id="ARBA00022989"/>
    </source>
</evidence>
<dbReference type="PANTHER" id="PTHR30474:SF2">
    <property type="entry name" value="PEPTIDOGLYCAN GLYCOSYLTRANSFERASE FTSW-RELATED"/>
    <property type="match status" value="1"/>
</dbReference>
<keyword evidence="5 16" id="KW-0328">Glycosyltransferase</keyword>
<keyword evidence="13 16" id="KW-0961">Cell wall biogenesis/degradation</keyword>
<dbReference type="EC" id="2.4.99.28" evidence="16"/>
<dbReference type="GO" id="GO:0008955">
    <property type="term" value="F:peptidoglycan glycosyltransferase activity"/>
    <property type="evidence" value="ECO:0007669"/>
    <property type="project" value="UniProtKB-UniRule"/>
</dbReference>
<dbReference type="PATRIC" id="fig|1698447.3.peg.1988"/>
<dbReference type="InterPro" id="IPR001182">
    <property type="entry name" value="FtsW/RodA"/>
</dbReference>
<keyword evidence="16" id="KW-0997">Cell inner membrane</keyword>
<dbReference type="GO" id="GO:0032153">
    <property type="term" value="C:cell division site"/>
    <property type="evidence" value="ECO:0007669"/>
    <property type="project" value="UniProtKB-UniRule"/>
</dbReference>
<dbReference type="RefSeq" id="WP_053102007.1">
    <property type="nucleotide sequence ID" value="NZ_CP012363.1"/>
</dbReference>
<feature type="transmembrane region" description="Helical" evidence="16">
    <location>
        <begin position="305"/>
        <end position="327"/>
    </location>
</feature>
<keyword evidence="9 16" id="KW-0573">Peptidoglycan synthesis</keyword>
<keyword evidence="10 16" id="KW-1133">Transmembrane helix</keyword>
<comment type="pathway">
    <text evidence="2 16">Cell wall biogenesis; peptidoglycan biosynthesis.</text>
</comment>
<evidence type="ECO:0000256" key="9">
    <source>
        <dbReference type="ARBA" id="ARBA00022984"/>
    </source>
</evidence>
<evidence type="ECO:0000256" key="6">
    <source>
        <dbReference type="ARBA" id="ARBA00022679"/>
    </source>
</evidence>
<feature type="transmembrane region" description="Helical" evidence="16">
    <location>
        <begin position="37"/>
        <end position="58"/>
    </location>
</feature>
<dbReference type="Proteomes" id="UP000063953">
    <property type="component" value="Chromosome"/>
</dbReference>
<dbReference type="UniPathway" id="UPA00219"/>
<keyword evidence="3 16" id="KW-1003">Cell membrane</keyword>
<evidence type="ECO:0000256" key="8">
    <source>
        <dbReference type="ARBA" id="ARBA00022960"/>
    </source>
</evidence>
<evidence type="ECO:0000313" key="17">
    <source>
        <dbReference type="EMBL" id="AKX60639.1"/>
    </source>
</evidence>
<dbReference type="PROSITE" id="PS00428">
    <property type="entry name" value="FTSW_RODA_SPOVE"/>
    <property type="match status" value="1"/>
</dbReference>
<feature type="transmembrane region" description="Helical" evidence="16">
    <location>
        <begin position="182"/>
        <end position="199"/>
    </location>
</feature>
<protein>
    <recommendedName>
        <fullName evidence="16">Probable peptidoglycan glycosyltransferase FtsW</fullName>
        <shortName evidence="16">PGT</shortName>
        <ecNumber evidence="16">2.4.99.28</ecNumber>
    </recommendedName>
    <alternativeName>
        <fullName evidence="16">Cell division protein FtsW</fullName>
    </alternativeName>
    <alternativeName>
        <fullName evidence="16">Cell wall polymerase</fullName>
    </alternativeName>
    <alternativeName>
        <fullName evidence="16">Peptidoglycan polymerase</fullName>
        <shortName evidence="16">PG polymerase</shortName>
    </alternativeName>
</protein>
<dbReference type="PANTHER" id="PTHR30474">
    <property type="entry name" value="CELL CYCLE PROTEIN"/>
    <property type="match status" value="1"/>
</dbReference>
<feature type="transmembrane region" description="Helical" evidence="16">
    <location>
        <begin position="102"/>
        <end position="124"/>
    </location>
</feature>
<evidence type="ECO:0000256" key="14">
    <source>
        <dbReference type="ARBA" id="ARBA00038053"/>
    </source>
</evidence>
<gene>
    <name evidence="16" type="primary">ftsW</name>
    <name evidence="17" type="ORF">AKN88_09855</name>
</gene>
<comment type="catalytic activity">
    <reaction evidence="15 16">
        <text>[GlcNAc-(1-&gt;4)-Mur2Ac(oyl-L-Ala-gamma-D-Glu-L-Lys-D-Ala-D-Ala)](n)-di-trans,octa-cis-undecaprenyl diphosphate + beta-D-GlcNAc-(1-&gt;4)-Mur2Ac(oyl-L-Ala-gamma-D-Glu-L-Lys-D-Ala-D-Ala)-di-trans,octa-cis-undecaprenyl diphosphate = [GlcNAc-(1-&gt;4)-Mur2Ac(oyl-L-Ala-gamma-D-Glu-L-Lys-D-Ala-D-Ala)](n+1)-di-trans,octa-cis-undecaprenyl diphosphate + di-trans,octa-cis-undecaprenyl diphosphate + H(+)</text>
        <dbReference type="Rhea" id="RHEA:23708"/>
        <dbReference type="Rhea" id="RHEA-COMP:9602"/>
        <dbReference type="Rhea" id="RHEA-COMP:9603"/>
        <dbReference type="ChEBI" id="CHEBI:15378"/>
        <dbReference type="ChEBI" id="CHEBI:58405"/>
        <dbReference type="ChEBI" id="CHEBI:60033"/>
        <dbReference type="ChEBI" id="CHEBI:78435"/>
        <dbReference type="EC" id="2.4.99.28"/>
    </reaction>
</comment>
<organism evidence="17 18">
    <name type="scientific">Thiopseudomonas alkaliphila</name>
    <dbReference type="NCBI Taxonomy" id="1697053"/>
    <lineage>
        <taxon>Bacteria</taxon>
        <taxon>Pseudomonadati</taxon>
        <taxon>Pseudomonadota</taxon>
        <taxon>Gammaproteobacteria</taxon>
        <taxon>Pseudomonadales</taxon>
        <taxon>Pseudomonadaceae</taxon>
        <taxon>Thiopseudomonas</taxon>
    </lineage>
</organism>
<dbReference type="GO" id="GO:0008360">
    <property type="term" value="P:regulation of cell shape"/>
    <property type="evidence" value="ECO:0007669"/>
    <property type="project" value="UniProtKB-KW"/>
</dbReference>
<sequence length="384" mass="42002">MDLDFLFLLGCLALLGLGLVMIASASTEVSYKENGHTYYFITRQMIYFLIGVAAFLFAVQTPLSFWRRHVVIVAFLTLIGLVLVFVPGIGKEVNGAKRWLNFGLFNIQPSELAKIAAIMLLASYMANNNKALQEKYSAMLVPGAVLVIFALPIYLEPDFGSMAVLVVTLGLMLFLGGMRLSLVIGAGVLVLAAGVYLVGTESYRLDRIQNFTNPWADPYGKGYQLSQALIAYGRGDVFGLGLGNSIQKQHFLPEAHTDFIFSVLAEELGLIGTLLTIALFGFVVARAFLIGVWSEKARPNDKFPAYIAYGIASMWACQIAINIGVNIGVLPTKGLTLPFLSYGGSSLIACCLCIGLLLRIEWEHRTDLRYQDIQVIPTKEPVHG</sequence>
<proteinExistence type="inferred from homology"/>
<dbReference type="EMBL" id="CP012365">
    <property type="protein sequence ID" value="AKX60639.1"/>
    <property type="molecule type" value="Genomic_DNA"/>
</dbReference>
<evidence type="ECO:0000256" key="7">
    <source>
        <dbReference type="ARBA" id="ARBA00022692"/>
    </source>
</evidence>
<dbReference type="Pfam" id="PF01098">
    <property type="entry name" value="FTSW_RODA_SPOVE"/>
    <property type="match status" value="1"/>
</dbReference>
<keyword evidence="7 16" id="KW-0812">Transmembrane</keyword>
<feature type="transmembrane region" description="Helical" evidence="16">
    <location>
        <begin position="136"/>
        <end position="153"/>
    </location>
</feature>
<reference evidence="17 18" key="1">
    <citation type="journal article" date="2015" name="Genome Announc.">
        <title>Genome Sequences of Oblitimonas alkaliphila gen. nov. sp. nov. (Proposed), a Novel Bacterium of the Pseudomonadaceae Family.</title>
        <authorList>
            <person name="Lauer A.C."/>
            <person name="Nicholson A.C."/>
            <person name="Humrighouse B.W."/>
            <person name="Emery B."/>
            <person name="Drobish A."/>
            <person name="Juieng P."/>
            <person name="Loparev V."/>
            <person name="McQuiston J.R."/>
        </authorList>
    </citation>
    <scope>NUCLEOTIDE SEQUENCE [LARGE SCALE GENOMIC DNA]</scope>
    <source>
        <strain evidence="17 18">E5571</strain>
    </source>
</reference>
<comment type="similarity">
    <text evidence="14 16">Belongs to the SEDS family. FtsW subfamily.</text>
</comment>
<evidence type="ECO:0000256" key="12">
    <source>
        <dbReference type="ARBA" id="ARBA00023306"/>
    </source>
</evidence>
<dbReference type="GO" id="GO:0071555">
    <property type="term" value="P:cell wall organization"/>
    <property type="evidence" value="ECO:0007669"/>
    <property type="project" value="UniProtKB-KW"/>
</dbReference>
<evidence type="ECO:0000256" key="15">
    <source>
        <dbReference type="ARBA" id="ARBA00049902"/>
    </source>
</evidence>
<feature type="transmembrane region" description="Helical" evidence="16">
    <location>
        <begin position="159"/>
        <end position="175"/>
    </location>
</feature>
<dbReference type="NCBIfam" id="TIGR02614">
    <property type="entry name" value="ftsW"/>
    <property type="match status" value="1"/>
</dbReference>
<accession>A0A0K1XHB0</accession>
<evidence type="ECO:0000256" key="16">
    <source>
        <dbReference type="HAMAP-Rule" id="MF_00913"/>
    </source>
</evidence>
<feature type="transmembrane region" description="Helical" evidence="16">
    <location>
        <begin position="268"/>
        <end position="293"/>
    </location>
</feature>
<dbReference type="STRING" id="1697053.AKN87_00340"/>
<evidence type="ECO:0000256" key="4">
    <source>
        <dbReference type="ARBA" id="ARBA00022618"/>
    </source>
</evidence>
<evidence type="ECO:0000256" key="13">
    <source>
        <dbReference type="ARBA" id="ARBA00023316"/>
    </source>
</evidence>
<keyword evidence="18" id="KW-1185">Reference proteome</keyword>
<evidence type="ECO:0000256" key="11">
    <source>
        <dbReference type="ARBA" id="ARBA00023136"/>
    </source>
</evidence>
<dbReference type="AlphaFoldDB" id="A0A0K1XHB0"/>
<dbReference type="InterPro" id="IPR018365">
    <property type="entry name" value="Cell_cycle_FtsW-rel_CS"/>
</dbReference>
<feature type="transmembrane region" description="Helical" evidence="16">
    <location>
        <begin position="70"/>
        <end position="90"/>
    </location>
</feature>
<dbReference type="HAMAP" id="MF_00913">
    <property type="entry name" value="PGT_FtsW_proteobact"/>
    <property type="match status" value="1"/>
</dbReference>